<evidence type="ECO:0000313" key="3">
    <source>
        <dbReference type="Proteomes" id="UP000735302"/>
    </source>
</evidence>
<comment type="caution">
    <text evidence="2">The sequence shown here is derived from an EMBL/GenBank/DDBJ whole genome shotgun (WGS) entry which is preliminary data.</text>
</comment>
<name>A0AAV4C4V6_9GAST</name>
<evidence type="ECO:0000256" key="1">
    <source>
        <dbReference type="SAM" id="MobiDB-lite"/>
    </source>
</evidence>
<reference evidence="2 3" key="1">
    <citation type="journal article" date="2021" name="Elife">
        <title>Chloroplast acquisition without the gene transfer in kleptoplastic sea slugs, Plakobranchus ocellatus.</title>
        <authorList>
            <person name="Maeda T."/>
            <person name="Takahashi S."/>
            <person name="Yoshida T."/>
            <person name="Shimamura S."/>
            <person name="Takaki Y."/>
            <person name="Nagai Y."/>
            <person name="Toyoda A."/>
            <person name="Suzuki Y."/>
            <person name="Arimoto A."/>
            <person name="Ishii H."/>
            <person name="Satoh N."/>
            <person name="Nishiyama T."/>
            <person name="Hasebe M."/>
            <person name="Maruyama T."/>
            <person name="Minagawa J."/>
            <person name="Obokata J."/>
            <person name="Shigenobu S."/>
        </authorList>
    </citation>
    <scope>NUCLEOTIDE SEQUENCE [LARGE SCALE GENOMIC DNA]</scope>
</reference>
<dbReference type="AlphaFoldDB" id="A0AAV4C4V6"/>
<gene>
    <name evidence="2" type="ORF">PoB_005426100</name>
</gene>
<dbReference type="EMBL" id="BLXT01005946">
    <property type="protein sequence ID" value="GFO27756.1"/>
    <property type="molecule type" value="Genomic_DNA"/>
</dbReference>
<keyword evidence="3" id="KW-1185">Reference proteome</keyword>
<feature type="region of interest" description="Disordered" evidence="1">
    <location>
        <begin position="1"/>
        <end position="27"/>
    </location>
</feature>
<organism evidence="2 3">
    <name type="scientific">Plakobranchus ocellatus</name>
    <dbReference type="NCBI Taxonomy" id="259542"/>
    <lineage>
        <taxon>Eukaryota</taxon>
        <taxon>Metazoa</taxon>
        <taxon>Spiralia</taxon>
        <taxon>Lophotrochozoa</taxon>
        <taxon>Mollusca</taxon>
        <taxon>Gastropoda</taxon>
        <taxon>Heterobranchia</taxon>
        <taxon>Euthyneura</taxon>
        <taxon>Panpulmonata</taxon>
        <taxon>Sacoglossa</taxon>
        <taxon>Placobranchoidea</taxon>
        <taxon>Plakobranchidae</taxon>
        <taxon>Plakobranchus</taxon>
    </lineage>
</organism>
<sequence length="174" mass="19569">MSEVQPDEHIHSKQIPPLPEAYTTLPPVTAKQDPTIPPTQITLSSDCELVSTAVEEEKKWQNNTHRLLSEGVLSIHDPISWAAFHSNQEPSRDSEVTIGSLLPLFPDDSKSVAMIRTTTHARKQPLTQPGRTYSPPKTGQWTIYHQQKQPCYSTQNGQYTKVDMYGGRHLSVVR</sequence>
<feature type="compositionally biased region" description="Basic and acidic residues" evidence="1">
    <location>
        <begin position="1"/>
        <end position="11"/>
    </location>
</feature>
<dbReference type="Proteomes" id="UP000735302">
    <property type="component" value="Unassembled WGS sequence"/>
</dbReference>
<evidence type="ECO:0000313" key="2">
    <source>
        <dbReference type="EMBL" id="GFO27756.1"/>
    </source>
</evidence>
<accession>A0AAV4C4V6</accession>
<proteinExistence type="predicted"/>
<dbReference type="PANTHER" id="PTHR47018:SF1">
    <property type="entry name" value="TESMIN_TSO1-LIKE CXC DOMAIN-CONTAINING PROTEIN"/>
    <property type="match status" value="1"/>
</dbReference>
<protein>
    <submittedName>
        <fullName evidence="2">Uncharacterized protein</fullName>
    </submittedName>
</protein>
<dbReference type="PANTHER" id="PTHR47018">
    <property type="entry name" value="CXC DOMAIN-CONTAINING PROTEIN-RELATED"/>
    <property type="match status" value="1"/>
</dbReference>